<evidence type="ECO:0000313" key="2">
    <source>
        <dbReference type="EMBL" id="AGU14317.1"/>
    </source>
</evidence>
<dbReference type="Proteomes" id="UP000016943">
    <property type="component" value="Chromosome"/>
</dbReference>
<proteinExistence type="predicted"/>
<dbReference type="eggNOG" id="COG1408">
    <property type="taxonomic scope" value="Bacteria"/>
</dbReference>
<dbReference type="GO" id="GO:0009245">
    <property type="term" value="P:lipid A biosynthetic process"/>
    <property type="evidence" value="ECO:0007669"/>
    <property type="project" value="TreeGrafter"/>
</dbReference>
<accession>U3GXZ9</accession>
<evidence type="ECO:0000313" key="3">
    <source>
        <dbReference type="Proteomes" id="UP000016943"/>
    </source>
</evidence>
<dbReference type="STRING" id="1348662.CARG_00585"/>
<dbReference type="PANTHER" id="PTHR31302">
    <property type="entry name" value="TRANSMEMBRANE PROTEIN WITH METALLOPHOSPHOESTERASE DOMAIN-RELATED"/>
    <property type="match status" value="1"/>
</dbReference>
<dbReference type="AlphaFoldDB" id="U3GXZ9"/>
<sequence>MDTGKSGLNRALSVLGVSAGLGVGAGAAVIGHGLAELRRFTLHTVELPVLQPGTLARAGREDEGFFTVLHLSDLHMIPGQRAKQQWVQSLAECEPDLVVNTGDNLSDAHAVPEVLRALDPLLNTPGLFVFGTNDYFGPSPVNPANYLLGKKRKARGVELPWKGMRAAFVERGWRDCTHQRHEFSANGLRVAAAGVDDPHHNYDDYGSIAGAPNAQADISIGLTHSPEPRVLERFEADGYQLTLSGHTHGGQLCLPRVRVPWPGNSRFSSDSRVSDVLAHASVPEEIPNRWGSGVAGSLSAAQPTGHALVTNCGIDAARVSGMHRFGALWMHVSNGLGTSKFVPQRIMSKPSATRILLTETPRVSGA</sequence>
<protein>
    <recommendedName>
        <fullName evidence="1">Calcineurin-like phosphoesterase domain-containing protein</fullName>
    </recommendedName>
</protein>
<dbReference type="GO" id="GO:0016020">
    <property type="term" value="C:membrane"/>
    <property type="evidence" value="ECO:0007669"/>
    <property type="project" value="GOC"/>
</dbReference>
<name>U3GXZ9_9CORY</name>
<dbReference type="Gene3D" id="3.60.21.10">
    <property type="match status" value="1"/>
</dbReference>
<gene>
    <name evidence="2" type="ORF">CARG_00585</name>
</gene>
<dbReference type="EMBL" id="CP006365">
    <property type="protein sequence ID" value="AGU14317.1"/>
    <property type="molecule type" value="Genomic_DNA"/>
</dbReference>
<dbReference type="PANTHER" id="PTHR31302:SF20">
    <property type="entry name" value="CONSERVED PROTEIN"/>
    <property type="match status" value="1"/>
</dbReference>
<dbReference type="GO" id="GO:0008758">
    <property type="term" value="F:UDP-2,3-diacylglucosamine hydrolase activity"/>
    <property type="evidence" value="ECO:0007669"/>
    <property type="project" value="TreeGrafter"/>
</dbReference>
<reference evidence="2 3" key="1">
    <citation type="journal article" date="2013" name="Genome Announc.">
        <title>Whole-Genome Sequence of the Clinical Strain Corynebacterium argentoratense DSM 44202, Isolated from a Human Throat Specimen.</title>
        <authorList>
            <person name="Bomholt C."/>
            <person name="Glaub A."/>
            <person name="Gravermann K."/>
            <person name="Albersmeier A."/>
            <person name="Brinkrolf K."/>
            <person name="Ruckert C."/>
            <person name="Tauch A."/>
        </authorList>
    </citation>
    <scope>NUCLEOTIDE SEQUENCE [LARGE SCALE GENOMIC DNA]</scope>
    <source>
        <strain evidence="2">DSM 44202</strain>
    </source>
</reference>
<dbReference type="HOGENOM" id="CLU_025443_4_0_11"/>
<evidence type="ECO:0000259" key="1">
    <source>
        <dbReference type="Pfam" id="PF00149"/>
    </source>
</evidence>
<dbReference type="InterPro" id="IPR004843">
    <property type="entry name" value="Calcineurin-like_PHP"/>
</dbReference>
<dbReference type="PATRIC" id="fig|1348662.3.peg.110"/>
<keyword evidence="3" id="KW-1185">Reference proteome</keyword>
<organism evidence="2 3">
    <name type="scientific">Corynebacterium argentoratense DSM 44202</name>
    <dbReference type="NCBI Taxonomy" id="1348662"/>
    <lineage>
        <taxon>Bacteria</taxon>
        <taxon>Bacillati</taxon>
        <taxon>Actinomycetota</taxon>
        <taxon>Actinomycetes</taxon>
        <taxon>Mycobacteriales</taxon>
        <taxon>Corynebacteriaceae</taxon>
        <taxon>Corynebacterium</taxon>
    </lineage>
</organism>
<feature type="domain" description="Calcineurin-like phosphoesterase" evidence="1">
    <location>
        <begin position="67"/>
        <end position="249"/>
    </location>
</feature>
<dbReference type="Pfam" id="PF00149">
    <property type="entry name" value="Metallophos"/>
    <property type="match status" value="1"/>
</dbReference>
<dbReference type="KEGG" id="caz:CARG_00585"/>
<dbReference type="SUPFAM" id="SSF56300">
    <property type="entry name" value="Metallo-dependent phosphatases"/>
    <property type="match status" value="1"/>
</dbReference>
<dbReference type="InterPro" id="IPR029052">
    <property type="entry name" value="Metallo-depent_PP-like"/>
</dbReference>
<dbReference type="InterPro" id="IPR051158">
    <property type="entry name" value="Metallophosphoesterase_sf"/>
</dbReference>